<evidence type="ECO:0000313" key="3">
    <source>
        <dbReference type="EMBL" id="MBA2227153.1"/>
    </source>
</evidence>
<dbReference type="RefSeq" id="WP_194538980.1">
    <property type="nucleotide sequence ID" value="NZ_JACEFB010000011.1"/>
</dbReference>
<reference evidence="3 4" key="1">
    <citation type="submission" date="2020-07" db="EMBL/GenBank/DDBJ databases">
        <title>Thermogemmata thermophila gen. nov., sp. nov., a novel moderate thermophilic planctomycete from a Kamchatka hot spring.</title>
        <authorList>
            <person name="Elcheninov A.G."/>
            <person name="Podosokorskaya O.A."/>
            <person name="Kovaleva O.L."/>
            <person name="Novikov A."/>
            <person name="Bonch-Osmolovskaya E.A."/>
            <person name="Toshchakov S.V."/>
            <person name="Kublanov I.V."/>
        </authorList>
    </citation>
    <scope>NUCLEOTIDE SEQUENCE [LARGE SCALE GENOMIC DNA]</scope>
    <source>
        <strain evidence="3 4">2918</strain>
    </source>
</reference>
<comment type="similarity">
    <text evidence="1">Belongs to the outer membrane factor (OMF) (TC 1.B.17) family.</text>
</comment>
<evidence type="ECO:0000256" key="2">
    <source>
        <dbReference type="SAM" id="MobiDB-lite"/>
    </source>
</evidence>
<dbReference type="InterPro" id="IPR003423">
    <property type="entry name" value="OMP_efflux"/>
</dbReference>
<accession>A0A7V9ACN7</accession>
<evidence type="ECO:0000256" key="1">
    <source>
        <dbReference type="ARBA" id="ARBA00007613"/>
    </source>
</evidence>
<dbReference type="Gene3D" id="1.20.1600.10">
    <property type="entry name" value="Outer membrane efflux proteins (OEP)"/>
    <property type="match status" value="1"/>
</dbReference>
<dbReference type="EMBL" id="JACEFB010000011">
    <property type="protein sequence ID" value="MBA2227153.1"/>
    <property type="molecule type" value="Genomic_DNA"/>
</dbReference>
<proteinExistence type="inferred from homology"/>
<dbReference type="SUPFAM" id="SSF56954">
    <property type="entry name" value="Outer membrane efflux proteins (OEP)"/>
    <property type="match status" value="1"/>
</dbReference>
<dbReference type="AlphaFoldDB" id="A0A7V9ACN7"/>
<keyword evidence="4" id="KW-1185">Reference proteome</keyword>
<feature type="compositionally biased region" description="Pro residues" evidence="2">
    <location>
        <begin position="39"/>
        <end position="72"/>
    </location>
</feature>
<dbReference type="PANTHER" id="PTHR30203">
    <property type="entry name" value="OUTER MEMBRANE CATION EFFLUX PROTEIN"/>
    <property type="match status" value="1"/>
</dbReference>
<feature type="compositionally biased region" description="Pro residues" evidence="2">
    <location>
        <begin position="85"/>
        <end position="101"/>
    </location>
</feature>
<dbReference type="InterPro" id="IPR010131">
    <property type="entry name" value="MdtP/NodT-like"/>
</dbReference>
<dbReference type="Proteomes" id="UP000542342">
    <property type="component" value="Unassembled WGS sequence"/>
</dbReference>
<feature type="compositionally biased region" description="Basic and acidic residues" evidence="2">
    <location>
        <begin position="73"/>
        <end position="82"/>
    </location>
</feature>
<feature type="region of interest" description="Disordered" evidence="2">
    <location>
        <begin position="39"/>
        <end position="101"/>
    </location>
</feature>
<sequence>MIAGRRGGLVLLAVVALLPVSCALQSPLPSNAYLRQPLPVPTLPPPPPPAPLPAPPHDTTPTAEPPEAPPPRPAEDRPEAVEPTRPAPSPSPASPPAVLPFPRPAEEPLRLEEVLESVAAAFPLLYAVELERTIAAGQRLAAEGQFDPVLRLRSAEQGGTFSSSRLLASIEQTSPYGGMSTFAAWRWGQGNFPIYYGDRKTGEGGEWQAGVIVPLLQNRAIDPRRARLRAAQIAENLAEPTIRRARLDFFRAAAQAYWSWQVAGAQYRIAEELLRLAVDRQQVFDEQFRAGKIAEAPVALNRRLVASRREALLAAERLVQQSALRLSLFLRDEQGQPVVPPSHWLDPNFLQTPFPLPRAEGLAADVQLALRQRPELIRFQLEKQRRSLEWQLANNQLLPNLNLVLQGAQDVGAAKKTLSGTGPFATDRTTGEVGAVLEFPLPFRNARGQALTAQAQLAQLLAQERYARDEITVQVQDAVSELLLTWQRLQQAQEEQRQAERVLQIETVRFREGRISLVELNLQEIAAAEAKTKVAVILGSYFNAVANYLAVLGVDQPRGPLLSQVLSPPR</sequence>
<gene>
    <name evidence="3" type="ORF">H0921_13400</name>
</gene>
<organism evidence="3 4">
    <name type="scientific">Thermogemmata fonticola</name>
    <dbReference type="NCBI Taxonomy" id="2755323"/>
    <lineage>
        <taxon>Bacteria</taxon>
        <taxon>Pseudomonadati</taxon>
        <taxon>Planctomycetota</taxon>
        <taxon>Planctomycetia</taxon>
        <taxon>Gemmatales</taxon>
        <taxon>Gemmataceae</taxon>
        <taxon>Thermogemmata</taxon>
    </lineage>
</organism>
<evidence type="ECO:0000313" key="4">
    <source>
        <dbReference type="Proteomes" id="UP000542342"/>
    </source>
</evidence>
<protein>
    <submittedName>
        <fullName evidence="3">TolC family protein</fullName>
    </submittedName>
</protein>
<dbReference type="Pfam" id="PF02321">
    <property type="entry name" value="OEP"/>
    <property type="match status" value="2"/>
</dbReference>
<dbReference type="PANTHER" id="PTHR30203:SF24">
    <property type="entry name" value="BLR4935 PROTEIN"/>
    <property type="match status" value="1"/>
</dbReference>
<name>A0A7V9ACN7_9BACT</name>
<comment type="caution">
    <text evidence="3">The sequence shown here is derived from an EMBL/GenBank/DDBJ whole genome shotgun (WGS) entry which is preliminary data.</text>
</comment>
<dbReference type="GO" id="GO:0015562">
    <property type="term" value="F:efflux transmembrane transporter activity"/>
    <property type="evidence" value="ECO:0007669"/>
    <property type="project" value="InterPro"/>
</dbReference>